<dbReference type="WBParaSite" id="L893_g5820.t1">
    <property type="protein sequence ID" value="L893_g5820.t1"/>
    <property type="gene ID" value="L893_g5820"/>
</dbReference>
<accession>A0A1I8AHK2</accession>
<dbReference type="AlphaFoldDB" id="A0A1I8AHK2"/>
<evidence type="ECO:0000313" key="1">
    <source>
        <dbReference type="Proteomes" id="UP000095287"/>
    </source>
</evidence>
<sequence length="81" mass="9075">MRRCTILGQAERNVQYEVFVDAPGRMVQASLLGYGIGRSTNIRLHRSAAMLTAITRLTELASLCADISLHKNRFCLRHLST</sequence>
<dbReference type="Proteomes" id="UP000095287">
    <property type="component" value="Unplaced"/>
</dbReference>
<organism evidence="1 2">
    <name type="scientific">Steinernema glaseri</name>
    <dbReference type="NCBI Taxonomy" id="37863"/>
    <lineage>
        <taxon>Eukaryota</taxon>
        <taxon>Metazoa</taxon>
        <taxon>Ecdysozoa</taxon>
        <taxon>Nematoda</taxon>
        <taxon>Chromadorea</taxon>
        <taxon>Rhabditida</taxon>
        <taxon>Tylenchina</taxon>
        <taxon>Panagrolaimomorpha</taxon>
        <taxon>Strongyloidoidea</taxon>
        <taxon>Steinernematidae</taxon>
        <taxon>Steinernema</taxon>
    </lineage>
</organism>
<name>A0A1I8AHK2_9BILA</name>
<proteinExistence type="predicted"/>
<evidence type="ECO:0000313" key="2">
    <source>
        <dbReference type="WBParaSite" id="L893_g5820.t1"/>
    </source>
</evidence>
<protein>
    <submittedName>
        <fullName evidence="2">DUF222 domain-containing protein</fullName>
    </submittedName>
</protein>
<keyword evidence="1" id="KW-1185">Reference proteome</keyword>
<reference evidence="2" key="1">
    <citation type="submission" date="2016-11" db="UniProtKB">
        <authorList>
            <consortium name="WormBaseParasite"/>
        </authorList>
    </citation>
    <scope>IDENTIFICATION</scope>
</reference>